<evidence type="ECO:0000256" key="17">
    <source>
        <dbReference type="PIRSR" id="PIRSR000099-4"/>
    </source>
</evidence>
<dbReference type="PANTHER" id="PTHR21256">
    <property type="entry name" value="HISTIDINOL DEHYDROGENASE HDH"/>
    <property type="match status" value="1"/>
</dbReference>
<comment type="catalytic activity">
    <reaction evidence="11 12">
        <text>L-histidinol + 2 NAD(+) + H2O = L-histidine + 2 NADH + 3 H(+)</text>
        <dbReference type="Rhea" id="RHEA:20641"/>
        <dbReference type="ChEBI" id="CHEBI:15377"/>
        <dbReference type="ChEBI" id="CHEBI:15378"/>
        <dbReference type="ChEBI" id="CHEBI:57540"/>
        <dbReference type="ChEBI" id="CHEBI:57595"/>
        <dbReference type="ChEBI" id="CHEBI:57699"/>
        <dbReference type="ChEBI" id="CHEBI:57945"/>
        <dbReference type="EC" id="1.1.1.23"/>
    </reaction>
</comment>
<evidence type="ECO:0000256" key="15">
    <source>
        <dbReference type="PIRSR" id="PIRSR000099-2"/>
    </source>
</evidence>
<keyword evidence="20" id="KW-1185">Reference proteome</keyword>
<dbReference type="InterPro" id="IPR012131">
    <property type="entry name" value="Hstdl_DH"/>
</dbReference>
<dbReference type="GO" id="GO:0008270">
    <property type="term" value="F:zinc ion binding"/>
    <property type="evidence" value="ECO:0007669"/>
    <property type="project" value="UniProtKB-UniRule"/>
</dbReference>
<comment type="cofactor">
    <cofactor evidence="12 17">
        <name>Zn(2+)</name>
        <dbReference type="ChEBI" id="CHEBI:29105"/>
    </cofactor>
    <text evidence="12 17">Binds 1 zinc ion per subunit.</text>
</comment>
<feature type="binding site" evidence="12 16">
    <location>
        <position position="235"/>
    </location>
    <ligand>
        <name>substrate</name>
    </ligand>
</feature>
<proteinExistence type="inferred from homology"/>
<dbReference type="Gene3D" id="3.40.50.1980">
    <property type="entry name" value="Nitrogenase molybdenum iron protein domain"/>
    <property type="match status" value="2"/>
</dbReference>
<dbReference type="FunFam" id="3.40.50.1980:FF:000002">
    <property type="entry name" value="Histidinol dehydrogenase, chloroplastic"/>
    <property type="match status" value="1"/>
</dbReference>
<evidence type="ECO:0000313" key="20">
    <source>
        <dbReference type="Proteomes" id="UP000002608"/>
    </source>
</evidence>
<keyword evidence="5 12" id="KW-0028">Amino-acid biosynthesis</keyword>
<comment type="similarity">
    <text evidence="3 12 13 18">Belongs to the histidinol dehydrogenase family.</text>
</comment>
<evidence type="ECO:0000256" key="6">
    <source>
        <dbReference type="ARBA" id="ARBA00022723"/>
    </source>
</evidence>
<gene>
    <name evidence="12" type="primary">hisD</name>
    <name evidence="19" type="ordered locus">Spea_2457</name>
</gene>
<evidence type="ECO:0000256" key="10">
    <source>
        <dbReference type="ARBA" id="ARBA00023102"/>
    </source>
</evidence>
<feature type="binding site" evidence="12 16">
    <location>
        <position position="257"/>
    </location>
    <ligand>
        <name>substrate</name>
    </ligand>
</feature>
<protein>
    <recommendedName>
        <fullName evidence="4 12">Histidinol dehydrogenase</fullName>
        <shortName evidence="12">HDH</shortName>
        <ecNumber evidence="4 12">1.1.1.23</ecNumber>
    </recommendedName>
</protein>
<dbReference type="eggNOG" id="COG0141">
    <property type="taxonomic scope" value="Bacteria"/>
</dbReference>
<evidence type="ECO:0000256" key="8">
    <source>
        <dbReference type="ARBA" id="ARBA00023002"/>
    </source>
</evidence>
<dbReference type="InterPro" id="IPR001692">
    <property type="entry name" value="Histidinol_DH_CS"/>
</dbReference>
<dbReference type="KEGG" id="spl:Spea_2457"/>
<evidence type="ECO:0000256" key="7">
    <source>
        <dbReference type="ARBA" id="ARBA00022833"/>
    </source>
</evidence>
<dbReference type="NCBIfam" id="TIGR00069">
    <property type="entry name" value="hisD"/>
    <property type="match status" value="1"/>
</dbReference>
<evidence type="ECO:0000313" key="19">
    <source>
        <dbReference type="EMBL" id="ABV87777.1"/>
    </source>
</evidence>
<feature type="active site" description="Proton acceptor" evidence="12 14">
    <location>
        <position position="324"/>
    </location>
</feature>
<feature type="binding site" evidence="12 15">
    <location>
        <position position="185"/>
    </location>
    <ligand>
        <name>NAD(+)</name>
        <dbReference type="ChEBI" id="CHEBI:57540"/>
    </ligand>
</feature>
<dbReference type="SUPFAM" id="SSF53720">
    <property type="entry name" value="ALDH-like"/>
    <property type="match status" value="1"/>
</dbReference>
<dbReference type="Gene3D" id="1.20.5.1300">
    <property type="match status" value="1"/>
</dbReference>
<dbReference type="GO" id="GO:0004399">
    <property type="term" value="F:histidinol dehydrogenase activity"/>
    <property type="evidence" value="ECO:0007669"/>
    <property type="project" value="UniProtKB-UniRule"/>
</dbReference>
<feature type="active site" description="Proton acceptor" evidence="12 14">
    <location>
        <position position="325"/>
    </location>
</feature>
<feature type="binding site" evidence="12 17">
    <location>
        <position position="260"/>
    </location>
    <ligand>
        <name>Zn(2+)</name>
        <dbReference type="ChEBI" id="CHEBI:29105"/>
    </ligand>
</feature>
<accession>A8H5E0</accession>
<evidence type="ECO:0000256" key="1">
    <source>
        <dbReference type="ARBA" id="ARBA00003850"/>
    </source>
</evidence>
<evidence type="ECO:0000256" key="4">
    <source>
        <dbReference type="ARBA" id="ARBA00012965"/>
    </source>
</evidence>
<keyword evidence="9 12" id="KW-0520">NAD</keyword>
<dbReference type="PANTHER" id="PTHR21256:SF2">
    <property type="entry name" value="HISTIDINE BIOSYNTHESIS TRIFUNCTIONAL PROTEIN"/>
    <property type="match status" value="1"/>
</dbReference>
<feature type="binding site" evidence="12 16">
    <location>
        <position position="417"/>
    </location>
    <ligand>
        <name>substrate</name>
    </ligand>
</feature>
<dbReference type="UniPathway" id="UPA00031">
    <property type="reaction ID" value="UER00014"/>
</dbReference>
<evidence type="ECO:0000256" key="2">
    <source>
        <dbReference type="ARBA" id="ARBA00004940"/>
    </source>
</evidence>
<evidence type="ECO:0000256" key="12">
    <source>
        <dbReference type="HAMAP-Rule" id="MF_01024"/>
    </source>
</evidence>
<sequence length="442" mass="47401">MQILNWQSLSPQAQLAALKRSPLIGDNSLEQNVARIIEAVVANGDQALKDFNREFDGVNLETLKLTTTQIEQSCKLVPESLKQAIAQAKNNIERFHQAQLQPKVDIETQAGIRCELRSEPIERVGLYIPGGTAPLISTVLMLALPAKIAGCNKRVLVSPPPINDAIIYAANECGIEEIYQVGGAQAIAALAFGTESLPQVDKIFGPGNRFVTEAKRAVSQDNRCTVSIDMPAGPSEVLIIADGQANAEFVAADLLSQAEHGADSQVMLVTDSTELAEAVNTALANQLKQLSRTEIATTALKSSRTLIVDDIQMAALVSNQYGPEHLIIQTKQPRDVLRNIRAAGSVFLGAYTPESVGDYASGTNHVLPTYGYSKTVSSLSLADFSRRFTVQELNAKGLQTIADSVMTLAAAELLDAHKNAIAIRLASLSADDDTNSGNEEEL</sequence>
<dbReference type="FunFam" id="1.20.5.1300:FF:000001">
    <property type="entry name" value="Histidine biosynthesis trifunctional protein"/>
    <property type="match status" value="1"/>
</dbReference>
<feature type="binding site" evidence="12 15">
    <location>
        <position position="127"/>
    </location>
    <ligand>
        <name>NAD(+)</name>
        <dbReference type="ChEBI" id="CHEBI:57540"/>
    </ligand>
</feature>
<evidence type="ECO:0000256" key="16">
    <source>
        <dbReference type="PIRSR" id="PIRSR000099-3"/>
    </source>
</evidence>
<dbReference type="HOGENOM" id="CLU_006732_3_0_6"/>
<feature type="binding site" evidence="12 16">
    <location>
        <position position="412"/>
    </location>
    <ligand>
        <name>substrate</name>
    </ligand>
</feature>
<organism evidence="19 20">
    <name type="scientific">Shewanella pealeana (strain ATCC 700345 / ANG-SQ1)</name>
    <dbReference type="NCBI Taxonomy" id="398579"/>
    <lineage>
        <taxon>Bacteria</taxon>
        <taxon>Pseudomonadati</taxon>
        <taxon>Pseudomonadota</taxon>
        <taxon>Gammaproteobacteria</taxon>
        <taxon>Alteromonadales</taxon>
        <taxon>Shewanellaceae</taxon>
        <taxon>Shewanella</taxon>
    </lineage>
</organism>
<comment type="function">
    <text evidence="1 12">Catalyzes the sequential NAD-dependent oxidations of L-histidinol to L-histidinaldehyde and then to L-histidine.</text>
</comment>
<dbReference type="RefSeq" id="WP_012155689.1">
    <property type="nucleotide sequence ID" value="NC_009901.1"/>
</dbReference>
<evidence type="ECO:0000256" key="14">
    <source>
        <dbReference type="PIRSR" id="PIRSR000099-1"/>
    </source>
</evidence>
<dbReference type="AlphaFoldDB" id="A8H5E0"/>
<dbReference type="CDD" id="cd06572">
    <property type="entry name" value="Histidinol_dh"/>
    <property type="match status" value="1"/>
</dbReference>
<feature type="binding site" evidence="12 16">
    <location>
        <position position="358"/>
    </location>
    <ligand>
        <name>substrate</name>
    </ligand>
</feature>
<dbReference type="PIRSF" id="PIRSF000099">
    <property type="entry name" value="Histidinol_dh"/>
    <property type="match status" value="1"/>
</dbReference>
<dbReference type="GO" id="GO:0005829">
    <property type="term" value="C:cytosol"/>
    <property type="evidence" value="ECO:0007669"/>
    <property type="project" value="TreeGrafter"/>
</dbReference>
<feature type="binding site" evidence="12 17">
    <location>
        <position position="358"/>
    </location>
    <ligand>
        <name>Zn(2+)</name>
        <dbReference type="ChEBI" id="CHEBI:29105"/>
    </ligand>
</feature>
<keyword evidence="8 12" id="KW-0560">Oxidoreductase</keyword>
<dbReference type="Proteomes" id="UP000002608">
    <property type="component" value="Chromosome"/>
</dbReference>
<dbReference type="GO" id="GO:0051287">
    <property type="term" value="F:NAD binding"/>
    <property type="evidence" value="ECO:0007669"/>
    <property type="project" value="InterPro"/>
</dbReference>
<feature type="binding site" evidence="12 15">
    <location>
        <position position="208"/>
    </location>
    <ligand>
        <name>NAD(+)</name>
        <dbReference type="ChEBI" id="CHEBI:57540"/>
    </ligand>
</feature>
<keyword evidence="6 12" id="KW-0479">Metal-binding</keyword>
<evidence type="ECO:0000256" key="18">
    <source>
        <dbReference type="RuleBase" id="RU004175"/>
    </source>
</evidence>
<dbReference type="EC" id="1.1.1.23" evidence="4 12"/>
<keyword evidence="10 12" id="KW-0368">Histidine biosynthesis</keyword>
<name>A8H5E0_SHEPA</name>
<dbReference type="InterPro" id="IPR016161">
    <property type="entry name" value="Ald_DH/histidinol_DH"/>
</dbReference>
<dbReference type="PRINTS" id="PR00083">
    <property type="entry name" value="HOLDHDRGNASE"/>
</dbReference>
<feature type="binding site" evidence="12 17">
    <location>
        <position position="257"/>
    </location>
    <ligand>
        <name>Zn(2+)</name>
        <dbReference type="ChEBI" id="CHEBI:29105"/>
    </ligand>
</feature>
<dbReference type="STRING" id="398579.Spea_2457"/>
<dbReference type="HAMAP" id="MF_01024">
    <property type="entry name" value="HisD"/>
    <property type="match status" value="1"/>
</dbReference>
<dbReference type="InterPro" id="IPR022695">
    <property type="entry name" value="Histidinol_DH_monofunct"/>
</dbReference>
<feature type="binding site" evidence="12 17">
    <location>
        <position position="417"/>
    </location>
    <ligand>
        <name>Zn(2+)</name>
        <dbReference type="ChEBI" id="CHEBI:29105"/>
    </ligand>
</feature>
<dbReference type="EMBL" id="CP000851">
    <property type="protein sequence ID" value="ABV87777.1"/>
    <property type="molecule type" value="Genomic_DNA"/>
</dbReference>
<dbReference type="OrthoDB" id="9805269at2"/>
<evidence type="ECO:0000256" key="11">
    <source>
        <dbReference type="ARBA" id="ARBA00049489"/>
    </source>
</evidence>
<evidence type="ECO:0000256" key="13">
    <source>
        <dbReference type="PIRNR" id="PIRNR000099"/>
    </source>
</evidence>
<evidence type="ECO:0000256" key="9">
    <source>
        <dbReference type="ARBA" id="ARBA00023027"/>
    </source>
</evidence>
<feature type="binding site" evidence="12 16">
    <location>
        <position position="325"/>
    </location>
    <ligand>
        <name>substrate</name>
    </ligand>
</feature>
<evidence type="ECO:0000256" key="5">
    <source>
        <dbReference type="ARBA" id="ARBA00022605"/>
    </source>
</evidence>
<dbReference type="Pfam" id="PF00815">
    <property type="entry name" value="Histidinol_dh"/>
    <property type="match status" value="1"/>
</dbReference>
<reference evidence="19 20" key="1">
    <citation type="submission" date="2007-10" db="EMBL/GenBank/DDBJ databases">
        <title>Complete sequence of Shewanella pealeana ATCC 700345.</title>
        <authorList>
            <consortium name="US DOE Joint Genome Institute"/>
            <person name="Copeland A."/>
            <person name="Lucas S."/>
            <person name="Lapidus A."/>
            <person name="Barry K."/>
            <person name="Glavina del Rio T."/>
            <person name="Dalin E."/>
            <person name="Tice H."/>
            <person name="Pitluck S."/>
            <person name="Chertkov O."/>
            <person name="Brettin T."/>
            <person name="Bruce D."/>
            <person name="Detter J.C."/>
            <person name="Han C."/>
            <person name="Schmutz J."/>
            <person name="Larimer F."/>
            <person name="Land M."/>
            <person name="Hauser L."/>
            <person name="Kyrpides N."/>
            <person name="Kim E."/>
            <person name="Zhao J.-S.Z."/>
            <person name="Manno D."/>
            <person name="Hawari J."/>
            <person name="Richardson P."/>
        </authorList>
    </citation>
    <scope>NUCLEOTIDE SEQUENCE [LARGE SCALE GENOMIC DNA]</scope>
    <source>
        <strain evidence="20">ATCC 700345 / ANG-SQ1</strain>
    </source>
</reference>
<dbReference type="FunFam" id="3.40.50.1980:FF:000001">
    <property type="entry name" value="Histidinol dehydrogenase"/>
    <property type="match status" value="1"/>
</dbReference>
<feature type="binding site" evidence="12 16">
    <location>
        <position position="260"/>
    </location>
    <ligand>
        <name>substrate</name>
    </ligand>
</feature>
<evidence type="ECO:0000256" key="3">
    <source>
        <dbReference type="ARBA" id="ARBA00010178"/>
    </source>
</evidence>
<dbReference type="PROSITE" id="PS00611">
    <property type="entry name" value="HISOL_DEHYDROGENASE"/>
    <property type="match status" value="1"/>
</dbReference>
<keyword evidence="7 12" id="KW-0862">Zinc</keyword>
<dbReference type="GO" id="GO:0000105">
    <property type="term" value="P:L-histidine biosynthetic process"/>
    <property type="evidence" value="ECO:0007669"/>
    <property type="project" value="UniProtKB-UniRule"/>
</dbReference>
<comment type="pathway">
    <text evidence="2 12">Amino-acid biosynthesis; L-histidine biosynthesis; L-histidine from 5-phospho-alpha-D-ribose 1-diphosphate: step 9/9.</text>
</comment>